<dbReference type="PROSITE" id="PS50056">
    <property type="entry name" value="TYR_PHOSPHATASE_2"/>
    <property type="match status" value="1"/>
</dbReference>
<feature type="region of interest" description="Disordered" evidence="1">
    <location>
        <begin position="1"/>
        <end position="24"/>
    </location>
</feature>
<dbReference type="PANTHER" id="PTHR46588:SF1">
    <property type="entry name" value="SERINE_THREONINE_TYROSINE-INTERACTING PROTEIN"/>
    <property type="match status" value="1"/>
</dbReference>
<feature type="region of interest" description="Disordered" evidence="1">
    <location>
        <begin position="264"/>
        <end position="324"/>
    </location>
</feature>
<feature type="compositionally biased region" description="Basic and acidic residues" evidence="1">
    <location>
        <begin position="1"/>
        <end position="12"/>
    </location>
</feature>
<dbReference type="Proteomes" id="UP001578633">
    <property type="component" value="Chromosome 5"/>
</dbReference>
<proteinExistence type="predicted"/>
<dbReference type="CDD" id="cd14498">
    <property type="entry name" value="DSP"/>
    <property type="match status" value="1"/>
</dbReference>
<evidence type="ECO:0000259" key="2">
    <source>
        <dbReference type="PROSITE" id="PS50056"/>
    </source>
</evidence>
<keyword evidence="4" id="KW-1185">Reference proteome</keyword>
<dbReference type="InterPro" id="IPR029021">
    <property type="entry name" value="Prot-tyrosine_phosphatase-like"/>
</dbReference>
<reference evidence="3 4" key="1">
    <citation type="submission" date="2024-09" db="EMBL/GenBank/DDBJ databases">
        <title>T2T genomes of carrot and Alternaria dauci and their utility for understanding host-pathogen interaction during carrot leaf blight disease.</title>
        <authorList>
            <person name="Liu W."/>
            <person name="Xu S."/>
            <person name="Ou C."/>
            <person name="Liu X."/>
            <person name="Zhuang F."/>
            <person name="Deng X.W."/>
        </authorList>
    </citation>
    <scope>NUCLEOTIDE SEQUENCE [LARGE SCALE GENOMIC DNA]</scope>
    <source>
        <strain evidence="3 4">A2016</strain>
    </source>
</reference>
<organism evidence="3 4">
    <name type="scientific">Alternaria dauci</name>
    <dbReference type="NCBI Taxonomy" id="48095"/>
    <lineage>
        <taxon>Eukaryota</taxon>
        <taxon>Fungi</taxon>
        <taxon>Dikarya</taxon>
        <taxon>Ascomycota</taxon>
        <taxon>Pezizomycotina</taxon>
        <taxon>Dothideomycetes</taxon>
        <taxon>Pleosporomycetidae</taxon>
        <taxon>Pleosporales</taxon>
        <taxon>Pleosporineae</taxon>
        <taxon>Pleosporaceae</taxon>
        <taxon>Alternaria</taxon>
        <taxon>Alternaria sect. Porri</taxon>
    </lineage>
</organism>
<dbReference type="InterPro" id="IPR000340">
    <property type="entry name" value="Dual-sp_phosphatase_cat-dom"/>
</dbReference>
<dbReference type="Pfam" id="PF00782">
    <property type="entry name" value="DSPc"/>
    <property type="match status" value="1"/>
</dbReference>
<evidence type="ECO:0000313" key="3">
    <source>
        <dbReference type="EMBL" id="KAL1795942.1"/>
    </source>
</evidence>
<dbReference type="InterPro" id="IPR000387">
    <property type="entry name" value="Tyr_Pase_dom"/>
</dbReference>
<dbReference type="EMBL" id="JBHGVX010000005">
    <property type="protein sequence ID" value="KAL1795942.1"/>
    <property type="molecule type" value="Genomic_DNA"/>
</dbReference>
<dbReference type="Gene3D" id="3.90.190.10">
    <property type="entry name" value="Protein tyrosine phosphatase superfamily"/>
    <property type="match status" value="1"/>
</dbReference>
<evidence type="ECO:0000256" key="1">
    <source>
        <dbReference type="SAM" id="MobiDB-lite"/>
    </source>
</evidence>
<dbReference type="PANTHER" id="PTHR46588">
    <property type="entry name" value="SERINE/THREONINE/TYROSINE-INTERACTING PROTEIN"/>
    <property type="match status" value="1"/>
</dbReference>
<dbReference type="InterPro" id="IPR052449">
    <property type="entry name" value="STYX-Interacting_Phosphatase"/>
</dbReference>
<sequence>MTMATVREEKTLSDLPNGHTRKQHEYSYRLPATPRIVVPPPTLATDMPGLSLGGAPGEDVDMAFLNELDLKNIVQKNSLLEWAYERRRQAQMILPWLYLGPMLAAKDKAFLEREGITMVLAVRAQANSMSGAMQAATQVCMEVASIETPSFYSLTSKFPDATRIINSHIARLRQHSLQTTGHATLGKVLVFCESGNEKSAAVVAAYLMQTLNNIDHIKAMQVCQAQRFCVNFDDVLKNILRSYWDILLARRSIAASYAQAPHQNGLSNGSGQPGLPSLSFSSSKQKRGIDDTRDGDDDMNMESGMDASDMLRFTGRDVTPFHDR</sequence>
<feature type="domain" description="Tyrosine specific protein phosphatases" evidence="2">
    <location>
        <begin position="156"/>
        <end position="227"/>
    </location>
</feature>
<dbReference type="SUPFAM" id="SSF52799">
    <property type="entry name" value="(Phosphotyrosine protein) phosphatases II"/>
    <property type="match status" value="1"/>
</dbReference>
<name>A0ABR3UI86_9PLEO</name>
<gene>
    <name evidence="3" type="ORF">ACET3X_006166</name>
</gene>
<protein>
    <recommendedName>
        <fullName evidence="2">Tyrosine specific protein phosphatases domain-containing protein</fullName>
    </recommendedName>
</protein>
<dbReference type="GeneID" id="96086488"/>
<dbReference type="RefSeq" id="XP_069306526.1">
    <property type="nucleotide sequence ID" value="XM_069452348.1"/>
</dbReference>
<evidence type="ECO:0000313" key="4">
    <source>
        <dbReference type="Proteomes" id="UP001578633"/>
    </source>
</evidence>
<accession>A0ABR3UI86</accession>
<comment type="caution">
    <text evidence="3">The sequence shown here is derived from an EMBL/GenBank/DDBJ whole genome shotgun (WGS) entry which is preliminary data.</text>
</comment>